<accession>A0A8T1UDM2</accession>
<reference evidence="2" key="1">
    <citation type="submission" date="2021-01" db="EMBL/GenBank/DDBJ databases">
        <title>Phytophthora aleatoria, a newly-described species from Pinus radiata is distinct from Phytophthora cactorum isolates based on comparative genomics.</title>
        <authorList>
            <person name="Mcdougal R."/>
            <person name="Panda P."/>
            <person name="Williams N."/>
            <person name="Studholme D.J."/>
        </authorList>
    </citation>
    <scope>NUCLEOTIDE SEQUENCE</scope>
    <source>
        <strain evidence="2">NZFS 3830</strain>
    </source>
</reference>
<feature type="region of interest" description="Disordered" evidence="1">
    <location>
        <begin position="1"/>
        <end position="26"/>
    </location>
</feature>
<sequence length="55" mass="6207">MHRPGLTSTTFHVKKQSETRPEIFGTDVSSAIAQECTRTRGNLRTQLPTPDDTYE</sequence>
<feature type="compositionally biased region" description="Polar residues" evidence="1">
    <location>
        <begin position="1"/>
        <end position="11"/>
    </location>
</feature>
<name>A0A8T1UDM2_9STRA</name>
<evidence type="ECO:0000256" key="1">
    <source>
        <dbReference type="SAM" id="MobiDB-lite"/>
    </source>
</evidence>
<comment type="caution">
    <text evidence="2">The sequence shown here is derived from an EMBL/GenBank/DDBJ whole genome shotgun (WGS) entry which is preliminary data.</text>
</comment>
<dbReference type="Proteomes" id="UP000688947">
    <property type="component" value="Unassembled WGS sequence"/>
</dbReference>
<dbReference type="EMBL" id="JAENGZ010000412">
    <property type="protein sequence ID" value="KAG6959891.1"/>
    <property type="molecule type" value="Genomic_DNA"/>
</dbReference>
<protein>
    <submittedName>
        <fullName evidence="2">Uncharacterized protein</fullName>
    </submittedName>
</protein>
<evidence type="ECO:0000313" key="3">
    <source>
        <dbReference type="Proteomes" id="UP000688947"/>
    </source>
</evidence>
<evidence type="ECO:0000313" key="2">
    <source>
        <dbReference type="EMBL" id="KAG6959891.1"/>
    </source>
</evidence>
<proteinExistence type="predicted"/>
<gene>
    <name evidence="2" type="ORF">JG687_00008516</name>
</gene>
<organism evidence="2 3">
    <name type="scientific">Phytophthora cactorum</name>
    <dbReference type="NCBI Taxonomy" id="29920"/>
    <lineage>
        <taxon>Eukaryota</taxon>
        <taxon>Sar</taxon>
        <taxon>Stramenopiles</taxon>
        <taxon>Oomycota</taxon>
        <taxon>Peronosporomycetes</taxon>
        <taxon>Peronosporales</taxon>
        <taxon>Peronosporaceae</taxon>
        <taxon>Phytophthora</taxon>
    </lineage>
</organism>
<dbReference type="AlphaFoldDB" id="A0A8T1UDM2"/>